<evidence type="ECO:0000313" key="3">
    <source>
        <dbReference type="Proteomes" id="UP000002068"/>
    </source>
</evidence>
<dbReference type="AlphaFoldDB" id="A0A0H3N2T1"/>
<gene>
    <name evidence="2" type="ordered locus">CD196_1359</name>
</gene>
<dbReference type="KEGG" id="cdc:CD196_1359"/>
<name>A0A0H3N2T1_CLODC</name>
<accession>A0A0H3N2T1</accession>
<proteinExistence type="predicted"/>
<sequence>MENDTIKADDILNYCLSNLDDVVLMDSWGERAIYYNPNGVLKRGVYVLTIKEKDSNHDKGSLVSRPNVYRVNIGLKKETFIEMFGYIPKRPGVGQIVDMDFDFTKLDTIMPHPIYSWMGWICVLSPTEKTFENFKTLIEESYNFAKQKFKKRKNK</sequence>
<dbReference type="InterPro" id="IPR045676">
    <property type="entry name" value="DUF6194"/>
</dbReference>
<organism evidence="2 3">
    <name type="scientific">Clostridioides difficile (strain CD196)</name>
    <name type="common">Peptoclostridium difficile</name>
    <dbReference type="NCBI Taxonomy" id="645462"/>
    <lineage>
        <taxon>Bacteria</taxon>
        <taxon>Bacillati</taxon>
        <taxon>Bacillota</taxon>
        <taxon>Clostridia</taxon>
        <taxon>Peptostreptococcales</taxon>
        <taxon>Peptostreptococcaceae</taxon>
        <taxon>Clostridioides</taxon>
    </lineage>
</organism>
<reference evidence="2 3" key="1">
    <citation type="journal article" date="2009" name="Genome Biol.">
        <title>Comparative genome and phenotypic analysis of Clostridium difficile 027 strains provides insight into the evolution of a hypervirulent bacterium.</title>
        <authorList>
            <person name="Stabler R.A."/>
            <person name="He M."/>
            <person name="Dawson L."/>
            <person name="Martin M."/>
            <person name="Valiente E."/>
            <person name="Corton C."/>
            <person name="Lawley T.D."/>
            <person name="Sebaihia M."/>
            <person name="Quail M.A."/>
            <person name="Rose G."/>
            <person name="Gerding D.N."/>
            <person name="Gibert M."/>
            <person name="Popoff M.R."/>
            <person name="Parkhill J."/>
            <person name="Dougan G."/>
            <person name="Wren B.W."/>
        </authorList>
    </citation>
    <scope>NUCLEOTIDE SEQUENCE [LARGE SCALE GENOMIC DNA]</scope>
    <source>
        <strain evidence="2 3">CD196</strain>
    </source>
</reference>
<dbReference type="Pfam" id="PF19694">
    <property type="entry name" value="DUF6194"/>
    <property type="match status" value="1"/>
</dbReference>
<feature type="domain" description="DUF6194" evidence="1">
    <location>
        <begin position="7"/>
        <end position="153"/>
    </location>
</feature>
<dbReference type="EMBL" id="FN538970">
    <property type="protein sequence ID" value="CBA62588.1"/>
    <property type="molecule type" value="Genomic_DNA"/>
</dbReference>
<evidence type="ECO:0000259" key="1">
    <source>
        <dbReference type="Pfam" id="PF19694"/>
    </source>
</evidence>
<protein>
    <recommendedName>
        <fullName evidence="1">DUF6194 domain-containing protein</fullName>
    </recommendedName>
</protein>
<evidence type="ECO:0000313" key="2">
    <source>
        <dbReference type="EMBL" id="CBA62588.1"/>
    </source>
</evidence>
<dbReference type="Proteomes" id="UP000002068">
    <property type="component" value="Chromosome"/>
</dbReference>
<dbReference type="RefSeq" id="WP_009893085.1">
    <property type="nucleotide sequence ID" value="NC_013315.1"/>
</dbReference>
<dbReference type="HOGENOM" id="CLU_141054_0_0_9"/>